<dbReference type="InParanoid" id="A0A545AEE5"/>
<sequence>MGRFVVGVLVFVLAGCAGAPSEAAPKTSVAPTTAPNPTLVGHRWWVVGTRTGGVRAWVRFHDRSVVASAGCNTLVADVRYEASALRFSNVRIPAPIPCPSDSSAALQSIAKAFDGRTVYTLSWPTLRIDHSLVLTGR</sequence>
<comment type="caution">
    <text evidence="2">The sequence shown here is derived from an EMBL/GenBank/DDBJ whole genome shotgun (WGS) entry which is preliminary data.</text>
</comment>
<dbReference type="Proteomes" id="UP000317982">
    <property type="component" value="Unassembled WGS sequence"/>
</dbReference>
<keyword evidence="3" id="KW-1185">Reference proteome</keyword>
<dbReference type="RefSeq" id="WP_142709886.1">
    <property type="nucleotide sequence ID" value="NZ_VIRS01000060.1"/>
</dbReference>
<evidence type="ECO:0000313" key="2">
    <source>
        <dbReference type="EMBL" id="TQS39692.1"/>
    </source>
</evidence>
<organism evidence="2 3">
    <name type="scientific">Cryptosporangium phraense</name>
    <dbReference type="NCBI Taxonomy" id="2593070"/>
    <lineage>
        <taxon>Bacteria</taxon>
        <taxon>Bacillati</taxon>
        <taxon>Actinomycetota</taxon>
        <taxon>Actinomycetes</taxon>
        <taxon>Cryptosporangiales</taxon>
        <taxon>Cryptosporangiaceae</taxon>
        <taxon>Cryptosporangium</taxon>
    </lineage>
</organism>
<proteinExistence type="predicted"/>
<reference evidence="2 3" key="1">
    <citation type="submission" date="2019-07" db="EMBL/GenBank/DDBJ databases">
        <title>Cryptosporangium phraense sp. nov., isolated from plant litter.</title>
        <authorList>
            <person name="Suriyachadkun C."/>
        </authorList>
    </citation>
    <scope>NUCLEOTIDE SEQUENCE [LARGE SCALE GENOMIC DNA]</scope>
    <source>
        <strain evidence="2 3">A-T 5661</strain>
    </source>
</reference>
<evidence type="ECO:0000313" key="3">
    <source>
        <dbReference type="Proteomes" id="UP000317982"/>
    </source>
</evidence>
<gene>
    <name evidence="2" type="ORF">FL583_38635</name>
</gene>
<dbReference type="EMBL" id="VIRS01000060">
    <property type="protein sequence ID" value="TQS39692.1"/>
    <property type="molecule type" value="Genomic_DNA"/>
</dbReference>
<name>A0A545AEE5_9ACTN</name>
<feature type="signal peptide" evidence="1">
    <location>
        <begin position="1"/>
        <end position="23"/>
    </location>
</feature>
<evidence type="ECO:0000256" key="1">
    <source>
        <dbReference type="SAM" id="SignalP"/>
    </source>
</evidence>
<dbReference type="AlphaFoldDB" id="A0A545AEE5"/>
<dbReference type="PROSITE" id="PS51257">
    <property type="entry name" value="PROKAR_LIPOPROTEIN"/>
    <property type="match status" value="1"/>
</dbReference>
<protein>
    <submittedName>
        <fullName evidence="2">META domain-containing protein</fullName>
    </submittedName>
</protein>
<accession>A0A545AEE5</accession>
<feature type="chain" id="PRO_5022050858" evidence="1">
    <location>
        <begin position="24"/>
        <end position="137"/>
    </location>
</feature>
<keyword evidence="1" id="KW-0732">Signal</keyword>